<sequence>MSVLLNLWARWWMMAVGIMLLGLLFLAGPMGWDAPSRKPAALPALAAQLHGTTVSGISSGAYMAGQFQLAHADIVSGAGIIAGGPYACAESAFAGVVPDSGTVFLNASRAVNGCMLNALAMWGIPDPALLAGKARTFSNENKIGAIADVTTDRLYLFSGQEDTVVKPPIVAAAVAFYRNLGVPDGNILYVSDVPAGHAFVTTDSGGECSVSRSPYITDCDYDQAGVMLKQLLGQLAPPQEQLAGRFLEFDQDPFTENIYDHGMGPSGVVFIPDSCRDEAGCRLHVAFHGCLQNRAAVGDAFIKESGLARWAASNRLIVLFPEVSTGALNPQGCWDWWGYTGRQYLTRDAAQIRAVRAMLDRLAGPAASASL</sequence>
<protein>
    <submittedName>
        <fullName evidence="1">Poly (3-hydroxybutyrate) depolymerase</fullName>
    </submittedName>
</protein>
<organism evidence="1 2">
    <name type="scientific">Candidatus Filomicrobium marinum</name>
    <dbReference type="NCBI Taxonomy" id="1608628"/>
    <lineage>
        <taxon>Bacteria</taxon>
        <taxon>Pseudomonadati</taxon>
        <taxon>Pseudomonadota</taxon>
        <taxon>Alphaproteobacteria</taxon>
        <taxon>Hyphomicrobiales</taxon>
        <taxon>Hyphomicrobiaceae</taxon>
        <taxon>Filomicrobium</taxon>
    </lineage>
</organism>
<gene>
    <name evidence="1" type="ORF">YBN1229_v1_1344</name>
</gene>
<dbReference type="RefSeq" id="WP_244465023.1">
    <property type="nucleotide sequence ID" value="NZ_LN829118.1"/>
</dbReference>
<dbReference type="PANTHER" id="PTHR42972">
    <property type="entry name" value="TOL-PAL SYSTEM PROTEIN TOLB"/>
    <property type="match status" value="1"/>
</dbReference>
<dbReference type="Proteomes" id="UP000033187">
    <property type="component" value="Chromosome 1"/>
</dbReference>
<proteinExistence type="predicted"/>
<dbReference type="KEGG" id="fiy:BN1229_v1_1344"/>
<evidence type="ECO:0000313" key="1">
    <source>
        <dbReference type="EMBL" id="CPR17629.1"/>
    </source>
</evidence>
<dbReference type="EMBL" id="LN829119">
    <property type="protein sequence ID" value="CPR17629.1"/>
    <property type="molecule type" value="Genomic_DNA"/>
</dbReference>
<dbReference type="Gene3D" id="3.40.50.1820">
    <property type="entry name" value="alpha/beta hydrolase"/>
    <property type="match status" value="2"/>
</dbReference>
<dbReference type="InterPro" id="IPR029058">
    <property type="entry name" value="AB_hydrolase_fold"/>
</dbReference>
<evidence type="ECO:0000313" key="2">
    <source>
        <dbReference type="Proteomes" id="UP000033187"/>
    </source>
</evidence>
<keyword evidence="2" id="KW-1185">Reference proteome</keyword>
<dbReference type="AlphaFoldDB" id="A0A0D6JDG4"/>
<dbReference type="PANTHER" id="PTHR42972:SF8">
    <property type="entry name" value="POLYHYDROXYBUTYRATE DEPOLYMERASE"/>
    <property type="match status" value="1"/>
</dbReference>
<accession>A0A0D6JDG4</accession>
<name>A0A0D6JDG4_9HYPH</name>
<reference evidence="2" key="1">
    <citation type="submission" date="2015-02" db="EMBL/GenBank/DDBJ databases">
        <authorList>
            <person name="Chooi Y.-H."/>
        </authorList>
    </citation>
    <scope>NUCLEOTIDE SEQUENCE [LARGE SCALE GENOMIC DNA]</scope>
    <source>
        <strain evidence="2">strain Y</strain>
    </source>
</reference>
<dbReference type="SUPFAM" id="SSF53474">
    <property type="entry name" value="alpha/beta-Hydrolases"/>
    <property type="match status" value="1"/>
</dbReference>